<keyword evidence="3" id="KW-1185">Reference proteome</keyword>
<protein>
    <submittedName>
        <fullName evidence="2">Uncharacterized protein</fullName>
    </submittedName>
</protein>
<name>A0ABX4BM73_FLAFR</name>
<keyword evidence="1" id="KW-1133">Transmembrane helix</keyword>
<evidence type="ECO:0000313" key="2">
    <source>
        <dbReference type="EMBL" id="OXA76557.1"/>
    </source>
</evidence>
<organism evidence="2 3">
    <name type="scientific">Flavobacterium frigidimaris</name>
    <dbReference type="NCBI Taxonomy" id="262320"/>
    <lineage>
        <taxon>Bacteria</taxon>
        <taxon>Pseudomonadati</taxon>
        <taxon>Bacteroidota</taxon>
        <taxon>Flavobacteriia</taxon>
        <taxon>Flavobacteriales</taxon>
        <taxon>Flavobacteriaceae</taxon>
        <taxon>Flavobacterium</taxon>
    </lineage>
</organism>
<dbReference type="EMBL" id="MUGV01000036">
    <property type="protein sequence ID" value="OXA76557.1"/>
    <property type="molecule type" value="Genomic_DNA"/>
</dbReference>
<keyword evidence="1" id="KW-0472">Membrane</keyword>
<evidence type="ECO:0000313" key="3">
    <source>
        <dbReference type="Proteomes" id="UP000198382"/>
    </source>
</evidence>
<accession>A0ABX4BM73</accession>
<proteinExistence type="predicted"/>
<gene>
    <name evidence="2" type="ORF">B0A65_18785</name>
</gene>
<sequence length="108" mass="12185">MLYKVLLYVLPGYVFGAALGFLIRVLRVIGAGCFWLRFLGFDRVLGITVVLVVIFGCIFLGLIFFFWSFFPLSVAIFCAEPRHKRISTAHERSELAKQSGLGQDYTIS</sequence>
<comment type="caution">
    <text evidence="2">The sequence shown here is derived from an EMBL/GenBank/DDBJ whole genome shotgun (WGS) entry which is preliminary data.</text>
</comment>
<feature type="transmembrane region" description="Helical" evidence="1">
    <location>
        <begin position="6"/>
        <end position="23"/>
    </location>
</feature>
<reference evidence="2 3" key="1">
    <citation type="submission" date="2016-11" db="EMBL/GenBank/DDBJ databases">
        <title>Whole genomes of Flavobacteriaceae.</title>
        <authorList>
            <person name="Stine C."/>
            <person name="Li C."/>
            <person name="Tadesse D."/>
        </authorList>
    </citation>
    <scope>NUCLEOTIDE SEQUENCE [LARGE SCALE GENOMIC DNA]</scope>
    <source>
        <strain evidence="2 3">DSM 15937</strain>
    </source>
</reference>
<evidence type="ECO:0000256" key="1">
    <source>
        <dbReference type="SAM" id="Phobius"/>
    </source>
</evidence>
<dbReference type="Proteomes" id="UP000198382">
    <property type="component" value="Unassembled WGS sequence"/>
</dbReference>
<keyword evidence="1" id="KW-0812">Transmembrane</keyword>
<feature type="transmembrane region" description="Helical" evidence="1">
    <location>
        <begin position="44"/>
        <end position="70"/>
    </location>
</feature>